<dbReference type="SUPFAM" id="SSF51735">
    <property type="entry name" value="NAD(P)-binding Rossmann-fold domains"/>
    <property type="match status" value="2"/>
</dbReference>
<dbReference type="Gene3D" id="1.10.1040.10">
    <property type="entry name" value="N-(1-d-carboxylethyl)-l-norvaline Dehydrogenase, domain 2"/>
    <property type="match status" value="1"/>
</dbReference>
<feature type="binding site" evidence="7">
    <location>
        <position position="156"/>
    </location>
    <ligand>
        <name>NADP(+)</name>
        <dbReference type="ChEBI" id="CHEBI:58349"/>
    </ligand>
</feature>
<dbReference type="SUPFAM" id="SSF55347">
    <property type="entry name" value="Glyceraldehyde-3-phosphate dehydrogenase-like, C-terminal domain"/>
    <property type="match status" value="1"/>
</dbReference>
<dbReference type="HAMAP" id="MF_00966">
    <property type="entry name" value="G6PD"/>
    <property type="match status" value="1"/>
</dbReference>
<dbReference type="SUPFAM" id="SSF48179">
    <property type="entry name" value="6-phosphogluconate dehydrogenase C-terminal domain-like"/>
    <property type="match status" value="1"/>
</dbReference>
<comment type="catalytic activity">
    <reaction evidence="7">
        <text>D-glucose 6-phosphate + NADP(+) = 6-phospho-D-glucono-1,5-lactone + NADPH + H(+)</text>
        <dbReference type="Rhea" id="RHEA:15841"/>
        <dbReference type="ChEBI" id="CHEBI:15378"/>
        <dbReference type="ChEBI" id="CHEBI:57783"/>
        <dbReference type="ChEBI" id="CHEBI:57955"/>
        <dbReference type="ChEBI" id="CHEBI:58349"/>
        <dbReference type="ChEBI" id="CHEBI:61548"/>
        <dbReference type="EC" id="1.1.1.49"/>
    </reaction>
</comment>
<feature type="binding site" evidence="7">
    <location>
        <position position="190"/>
    </location>
    <ligand>
        <name>substrate</name>
    </ligand>
</feature>
<accession>A0A1F7JIJ8</accession>
<dbReference type="AlphaFoldDB" id="A0A1F7JIJ8"/>
<dbReference type="InterPro" id="IPR022675">
    <property type="entry name" value="G6P_DH_C"/>
</dbReference>
<dbReference type="GO" id="GO:0050661">
    <property type="term" value="F:NADP binding"/>
    <property type="evidence" value="ECO:0007669"/>
    <property type="project" value="UniProtKB-UniRule"/>
</dbReference>
<dbReference type="NCBIfam" id="TIGR00871">
    <property type="entry name" value="zwf"/>
    <property type="match status" value="1"/>
</dbReference>
<dbReference type="PRINTS" id="PR00079">
    <property type="entry name" value="G6PDHDRGNASE"/>
</dbReference>
<dbReference type="InterPro" id="IPR006115">
    <property type="entry name" value="6PGDH_NADP-bd"/>
</dbReference>
<feature type="active site" description="Proton acceptor" evidence="7">
    <location>
        <position position="248"/>
    </location>
</feature>
<dbReference type="GO" id="GO:0004616">
    <property type="term" value="F:phosphogluconate dehydrogenase (decarboxylating) activity"/>
    <property type="evidence" value="ECO:0007669"/>
    <property type="project" value="InterPro"/>
</dbReference>
<evidence type="ECO:0000256" key="6">
    <source>
        <dbReference type="ARBA" id="ARBA00023277"/>
    </source>
</evidence>
<dbReference type="GO" id="GO:0005829">
    <property type="term" value="C:cytosol"/>
    <property type="evidence" value="ECO:0007669"/>
    <property type="project" value="TreeGrafter"/>
</dbReference>
<dbReference type="Proteomes" id="UP000177418">
    <property type="component" value="Unassembled WGS sequence"/>
</dbReference>
<dbReference type="Gene3D" id="3.30.360.10">
    <property type="entry name" value="Dihydrodipicolinate Reductase, domain 2"/>
    <property type="match status" value="1"/>
</dbReference>
<dbReference type="EMBL" id="MGAV01000004">
    <property type="protein sequence ID" value="OGK55427.1"/>
    <property type="molecule type" value="Genomic_DNA"/>
</dbReference>
<comment type="caution">
    <text evidence="7">Lacks conserved residue(s) required for the propagation of feature annotation.</text>
</comment>
<evidence type="ECO:0000259" key="8">
    <source>
        <dbReference type="SMART" id="SM01350"/>
    </source>
</evidence>
<feature type="binding site" evidence="7">
    <location>
        <position position="338"/>
    </location>
    <ligand>
        <name>substrate</name>
    </ligand>
</feature>
<dbReference type="InterPro" id="IPR004849">
    <property type="entry name" value="6DGDH_YqeC"/>
</dbReference>
<dbReference type="UniPathway" id="UPA00115">
    <property type="reaction ID" value="UER00408"/>
</dbReference>
<evidence type="ECO:0000256" key="1">
    <source>
        <dbReference type="ARBA" id="ARBA00004937"/>
    </source>
</evidence>
<dbReference type="EC" id="1.1.1.49" evidence="7"/>
<dbReference type="GO" id="GO:0004345">
    <property type="term" value="F:glucose-6-phosphate dehydrogenase activity"/>
    <property type="evidence" value="ECO:0007669"/>
    <property type="project" value="UniProtKB-UniRule"/>
</dbReference>
<feature type="binding site" evidence="7">
    <location>
        <position position="186"/>
    </location>
    <ligand>
        <name>substrate</name>
    </ligand>
</feature>
<evidence type="ECO:0000313" key="9">
    <source>
        <dbReference type="EMBL" id="OGK55427.1"/>
    </source>
</evidence>
<keyword evidence="5 7" id="KW-0560">Oxidoreductase</keyword>
<keyword evidence="3 7" id="KW-0313">Glucose metabolism</keyword>
<dbReference type="InterPro" id="IPR013328">
    <property type="entry name" value="6PGD_dom2"/>
</dbReference>
<comment type="similarity">
    <text evidence="2 7">Belongs to the glucose-6-phosphate dehydrogenase family.</text>
</comment>
<dbReference type="NCBIfam" id="TIGR00872">
    <property type="entry name" value="gnd_rel"/>
    <property type="match status" value="1"/>
</dbReference>
<feature type="binding site" evidence="7">
    <location>
        <position position="243"/>
    </location>
    <ligand>
        <name>substrate</name>
    </ligand>
</feature>
<feature type="binding site" evidence="7">
    <location>
        <position position="224"/>
    </location>
    <ligand>
        <name>substrate</name>
    </ligand>
</feature>
<organism evidence="9 10">
    <name type="scientific">Candidatus Roizmanbacteria bacterium RIFCSPLOWO2_02_FULL_36_11</name>
    <dbReference type="NCBI Taxonomy" id="1802071"/>
    <lineage>
        <taxon>Bacteria</taxon>
        <taxon>Candidatus Roizmaniibacteriota</taxon>
    </lineage>
</organism>
<evidence type="ECO:0000256" key="4">
    <source>
        <dbReference type="ARBA" id="ARBA00022857"/>
    </source>
</evidence>
<comment type="caution">
    <text evidence="9">The sequence shown here is derived from an EMBL/GenBank/DDBJ whole genome shotgun (WGS) entry which is preliminary data.</text>
</comment>
<comment type="pathway">
    <text evidence="1 7">Carbohydrate degradation; pentose phosphate pathway; D-ribulose 5-phosphate from D-glucose 6-phosphate (oxidative stage): step 1/3.</text>
</comment>
<evidence type="ECO:0000256" key="7">
    <source>
        <dbReference type="HAMAP-Rule" id="MF_00966"/>
    </source>
</evidence>
<dbReference type="GO" id="GO:0006006">
    <property type="term" value="P:glucose metabolic process"/>
    <property type="evidence" value="ECO:0007669"/>
    <property type="project" value="UniProtKB-KW"/>
</dbReference>
<dbReference type="Pfam" id="PF00479">
    <property type="entry name" value="G6PD_N"/>
    <property type="match status" value="1"/>
</dbReference>
<evidence type="ECO:0000256" key="3">
    <source>
        <dbReference type="ARBA" id="ARBA00022526"/>
    </source>
</evidence>
<evidence type="ECO:0000256" key="2">
    <source>
        <dbReference type="ARBA" id="ARBA00009975"/>
    </source>
</evidence>
<dbReference type="InterPro" id="IPR019796">
    <property type="entry name" value="G6P_DH_AS"/>
</dbReference>
<dbReference type="SMART" id="SM01350">
    <property type="entry name" value="6PGD"/>
    <property type="match status" value="1"/>
</dbReference>
<dbReference type="Pfam" id="PF02781">
    <property type="entry name" value="G6PD_C"/>
    <property type="match status" value="1"/>
</dbReference>
<feature type="domain" description="6-phosphogluconate dehydrogenase C-terminal" evidence="8">
    <location>
        <begin position="651"/>
        <end position="778"/>
    </location>
</feature>
<dbReference type="PANTHER" id="PTHR23429">
    <property type="entry name" value="GLUCOSE-6-PHOSPHATE 1-DEHYDROGENASE G6PD"/>
    <property type="match status" value="1"/>
</dbReference>
<sequence length="788" mass="91295">MQVKESKNIKPTVFVIFGITGDLMQSKILPALFNLYRKKRLPEKFKIIGFSRRDFNDEDLREYIQNLMIYKGFSYPEFWKKFLNNFFYVKGNFDQVEGYKILFEKVNETKKEWNCELNKLIYLAVPPEHYRSIIDNLLASQLSKNNHDWTRIVLEKPFGRDLRHAIELDRLLGTLFKEEQIYRVDHFLGKETVRNILIFRFSNLFLAPSWNNKYIEKIEIKLSEKEQVIGRSDYYDAVGALRDVGQNHLLQLLALFTMSHPMDFSPQSIWEKRSAIFSSLKIYRPDEVEKYTVRGQYIGYRNERGIAENSKTETYFKIKAFIDNSRWVGVPMYLESGKALDESKLEVIVSFKHQEPCLCPPGDQHYSNVLSYQIQPKEQITTSFLVKKPGFDNILHQKKFQFDYKQAFGEEEFIEAYEKLLLDMVMGDQTLFVTTDEILNQWRFVEPILKSWQENKPQLFYYKPHEKVHEVVIADNKRTIQKEVGIIGLGKMGANLAKQLLEKRWRVIGFNRSIEKTEMLKPFGIEVAHSLQELIKKLPKPRIIFLMLPAGKTIDEIIFGKTGLLEFLEKGDIIVESGNSYYKDTILRATKCQNKGVKFIDVGISGGPSGARSGASLMIGGKREDFMQLLPLFVEVSIPGGAKFFDGNGAGHFVKMVHNGIEYGMMQAIAEGFTILKESKYRLDLRRVAEVYNRGSVIESRLIDWLKEALLVYGNDLKKISGVVSHSGEAEWTVITAKEMNIKTRIIEEALNFRINSFKNSSFTGKLVSAMRGMFGGHFVYETKKFKD</sequence>
<dbReference type="PANTHER" id="PTHR23429:SF0">
    <property type="entry name" value="GLUCOSE-6-PHOSPHATE 1-DEHYDROGENASE"/>
    <property type="match status" value="1"/>
</dbReference>
<name>A0A1F7JIJ8_9BACT</name>
<protein>
    <recommendedName>
        <fullName evidence="7">Glucose-6-phosphate 1-dehydrogenase</fullName>
        <shortName evidence="7">G6PD</shortName>
        <ecNumber evidence="7">1.1.1.49</ecNumber>
    </recommendedName>
</protein>
<dbReference type="InterPro" id="IPR036291">
    <property type="entry name" value="NAD(P)-bd_dom_sf"/>
</dbReference>
<dbReference type="PROSITE" id="PS00069">
    <property type="entry name" value="G6P_DEHYDROGENASE"/>
    <property type="match status" value="1"/>
</dbReference>
<dbReference type="InterPro" id="IPR008927">
    <property type="entry name" value="6-PGluconate_DH-like_C_sf"/>
</dbReference>
<keyword evidence="4 7" id="KW-0521">NADP</keyword>
<keyword evidence="6 7" id="KW-0119">Carbohydrate metabolism</keyword>
<dbReference type="Pfam" id="PF00393">
    <property type="entry name" value="6PGD"/>
    <property type="match status" value="1"/>
</dbReference>
<evidence type="ECO:0000256" key="5">
    <source>
        <dbReference type="ARBA" id="ARBA00023002"/>
    </source>
</evidence>
<dbReference type="Pfam" id="PF03446">
    <property type="entry name" value="NAD_binding_2"/>
    <property type="match status" value="1"/>
</dbReference>
<dbReference type="NCBIfam" id="NF007161">
    <property type="entry name" value="PRK09599.1"/>
    <property type="match status" value="1"/>
</dbReference>
<comment type="function">
    <text evidence="7">Catalyzes the oxidation of glucose 6-phosphate to 6-phosphogluconolactone.</text>
</comment>
<gene>
    <name evidence="7" type="primary">zwf</name>
    <name evidence="9" type="ORF">A3H78_06045</name>
</gene>
<dbReference type="Gene3D" id="3.40.50.720">
    <property type="entry name" value="NAD(P)-binding Rossmann-like Domain"/>
    <property type="match status" value="2"/>
</dbReference>
<evidence type="ECO:0000313" key="10">
    <source>
        <dbReference type="Proteomes" id="UP000177418"/>
    </source>
</evidence>
<reference evidence="9 10" key="1">
    <citation type="journal article" date="2016" name="Nat. Commun.">
        <title>Thousands of microbial genomes shed light on interconnected biogeochemical processes in an aquifer system.</title>
        <authorList>
            <person name="Anantharaman K."/>
            <person name="Brown C.T."/>
            <person name="Hug L.A."/>
            <person name="Sharon I."/>
            <person name="Castelle C.J."/>
            <person name="Probst A.J."/>
            <person name="Thomas B.C."/>
            <person name="Singh A."/>
            <person name="Wilkins M.J."/>
            <person name="Karaoz U."/>
            <person name="Brodie E.L."/>
            <person name="Williams K.H."/>
            <person name="Hubbard S.S."/>
            <person name="Banfield J.F."/>
        </authorList>
    </citation>
    <scope>NUCLEOTIDE SEQUENCE [LARGE SCALE GENOMIC DNA]</scope>
</reference>
<proteinExistence type="inferred from homology"/>
<feature type="binding site" evidence="7">
    <location>
        <position position="52"/>
    </location>
    <ligand>
        <name>NADP(+)</name>
        <dbReference type="ChEBI" id="CHEBI:58349"/>
    </ligand>
</feature>
<dbReference type="InterPro" id="IPR001282">
    <property type="entry name" value="G6P_DH"/>
</dbReference>
<dbReference type="InterPro" id="IPR006114">
    <property type="entry name" value="6PGDH_C"/>
</dbReference>
<dbReference type="InterPro" id="IPR022674">
    <property type="entry name" value="G6P_DH_NAD-bd"/>
</dbReference>
<dbReference type="GO" id="GO:0009051">
    <property type="term" value="P:pentose-phosphate shunt, oxidative branch"/>
    <property type="evidence" value="ECO:0007669"/>
    <property type="project" value="TreeGrafter"/>
</dbReference>